<feature type="region of interest" description="Disordered" evidence="1">
    <location>
        <begin position="1"/>
        <end position="119"/>
    </location>
</feature>
<reference evidence="3" key="1">
    <citation type="submission" date="2023-06" db="EMBL/GenBank/DDBJ databases">
        <title>Black Yeasts Isolated from many extreme environments.</title>
        <authorList>
            <person name="Coleine C."/>
            <person name="Stajich J.E."/>
            <person name="Selbmann L."/>
        </authorList>
    </citation>
    <scope>NUCLEOTIDE SEQUENCE</scope>
    <source>
        <strain evidence="3">CCFEE 5200</strain>
    </source>
</reference>
<feature type="compositionally biased region" description="Low complexity" evidence="1">
    <location>
        <begin position="97"/>
        <end position="117"/>
    </location>
</feature>
<accession>A0AAN6QJH3</accession>
<feature type="compositionally biased region" description="Polar residues" evidence="1">
    <location>
        <begin position="146"/>
        <end position="155"/>
    </location>
</feature>
<dbReference type="EMBL" id="JAUJLE010000228">
    <property type="protein sequence ID" value="KAK0966595.1"/>
    <property type="molecule type" value="Genomic_DNA"/>
</dbReference>
<feature type="compositionally biased region" description="Polar residues" evidence="1">
    <location>
        <begin position="86"/>
        <end position="96"/>
    </location>
</feature>
<dbReference type="AlphaFoldDB" id="A0AAN6QJH3"/>
<dbReference type="Gene3D" id="1.20.5.170">
    <property type="match status" value="1"/>
</dbReference>
<feature type="region of interest" description="Disordered" evidence="1">
    <location>
        <begin position="249"/>
        <end position="276"/>
    </location>
</feature>
<evidence type="ECO:0000256" key="1">
    <source>
        <dbReference type="SAM" id="MobiDB-lite"/>
    </source>
</evidence>
<proteinExistence type="predicted"/>
<feature type="region of interest" description="Disordered" evidence="1">
    <location>
        <begin position="137"/>
        <end position="172"/>
    </location>
</feature>
<keyword evidence="4" id="KW-1185">Reference proteome</keyword>
<comment type="caution">
    <text evidence="3">The sequence shown here is derived from an EMBL/GenBank/DDBJ whole genome shotgun (WGS) entry which is preliminary data.</text>
</comment>
<dbReference type="Pfam" id="PF25026">
    <property type="entry name" value="Asd-4"/>
    <property type="match status" value="1"/>
</dbReference>
<feature type="domain" description="Asd-4/GZF3-like helical region" evidence="2">
    <location>
        <begin position="176"/>
        <end position="253"/>
    </location>
</feature>
<feature type="compositionally biased region" description="Low complexity" evidence="1">
    <location>
        <begin position="58"/>
        <end position="71"/>
    </location>
</feature>
<organism evidence="3 4">
    <name type="scientific">Friedmanniomyces endolithicus</name>
    <dbReference type="NCBI Taxonomy" id="329885"/>
    <lineage>
        <taxon>Eukaryota</taxon>
        <taxon>Fungi</taxon>
        <taxon>Dikarya</taxon>
        <taxon>Ascomycota</taxon>
        <taxon>Pezizomycotina</taxon>
        <taxon>Dothideomycetes</taxon>
        <taxon>Dothideomycetidae</taxon>
        <taxon>Mycosphaerellales</taxon>
        <taxon>Teratosphaeriaceae</taxon>
        <taxon>Friedmanniomyces</taxon>
    </lineage>
</organism>
<dbReference type="InterPro" id="IPR056998">
    <property type="entry name" value="Asd-4/GZF3_helical"/>
</dbReference>
<feature type="compositionally biased region" description="Low complexity" evidence="1">
    <location>
        <begin position="156"/>
        <end position="170"/>
    </location>
</feature>
<evidence type="ECO:0000259" key="2">
    <source>
        <dbReference type="Pfam" id="PF25026"/>
    </source>
</evidence>
<evidence type="ECO:0000313" key="3">
    <source>
        <dbReference type="EMBL" id="KAK0966595.1"/>
    </source>
</evidence>
<dbReference type="Proteomes" id="UP001175353">
    <property type="component" value="Unassembled WGS sequence"/>
</dbReference>
<sequence>MAPRRVRTDVIKSRNRVKASQTRRRELGEGDGTNGLQAPLLPPQSNGGLAAAHPDVASGNSHNNSNGLHHLNFTDGLSAPLPPRGTSPTDISRSNTPSHLSSRNHHSSNNNNTTNPNIAPQHIFDTVSLTVAPDYPPTSAYIHRQPSPSSLSLNGHTTTSSHQQHQQQHTLETPPQTYDALLAQNSHLRTRVSELEVINGLFRGRVGELEASEQEARRAERRGEEEIRRLRADLESAEERAEEARRRIEELEGGGEGPRRKRVRVEEEEEEVGRRKRVRMDEERRMDEEYPDRGKIFVEDELGGVWVGLARERGGKSNFMMP</sequence>
<feature type="compositionally biased region" description="Basic and acidic residues" evidence="1">
    <location>
        <begin position="1"/>
        <end position="12"/>
    </location>
</feature>
<name>A0AAN6QJH3_9PEZI</name>
<gene>
    <name evidence="3" type="primary">GZF3_3</name>
    <name evidence="3" type="ORF">LTR91_017477</name>
</gene>
<protein>
    <submittedName>
        <fullName evidence="3">GATA zinc finger protein 3</fullName>
    </submittedName>
</protein>
<evidence type="ECO:0000313" key="4">
    <source>
        <dbReference type="Proteomes" id="UP001175353"/>
    </source>
</evidence>